<reference evidence="2 3" key="1">
    <citation type="submission" date="2017-06" db="EMBL/GenBank/DDBJ databases">
        <title>Global population genomics of the pathogenic fungus Cryptococcus neoformans var. grubii.</title>
        <authorList>
            <person name="Cuomo C."/>
            <person name="Litvintseva A."/>
            <person name="Chen Y."/>
            <person name="Young S."/>
            <person name="Zeng Q."/>
            <person name="Chapman S."/>
            <person name="Gujja S."/>
            <person name="Saif S."/>
            <person name="Birren B."/>
        </authorList>
    </citation>
    <scope>NUCLEOTIDE SEQUENCE [LARGE SCALE GENOMIC DNA]</scope>
    <source>
        <strain evidence="2 3">Tu259-1</strain>
    </source>
</reference>
<proteinExistence type="predicted"/>
<organism evidence="2 3">
    <name type="scientific">Cryptococcus neoformans Tu259-1</name>
    <dbReference type="NCBI Taxonomy" id="1230072"/>
    <lineage>
        <taxon>Eukaryota</taxon>
        <taxon>Fungi</taxon>
        <taxon>Dikarya</taxon>
        <taxon>Basidiomycota</taxon>
        <taxon>Agaricomycotina</taxon>
        <taxon>Tremellomycetes</taxon>
        <taxon>Tremellales</taxon>
        <taxon>Cryptococcaceae</taxon>
        <taxon>Cryptococcus</taxon>
        <taxon>Cryptococcus neoformans species complex</taxon>
    </lineage>
</organism>
<evidence type="ECO:0000313" key="3">
    <source>
        <dbReference type="Proteomes" id="UP000199727"/>
    </source>
</evidence>
<dbReference type="OrthoDB" id="2573889at2759"/>
<evidence type="ECO:0008006" key="4">
    <source>
        <dbReference type="Google" id="ProtNLM"/>
    </source>
</evidence>
<protein>
    <recommendedName>
        <fullName evidence="4">Extracellular membrane protein CFEM domain-containing protein</fullName>
    </recommendedName>
</protein>
<name>A0A854QFL4_CRYNE</name>
<sequence>MPSVAILLPIIGAISVTATGISEPHHMSLISRQLDSSTIPAACQPTCQSAMSIYSDCTSNDISGCRQVCQQSTFNEFIDCLDCTSEQLAMTTSEQSLLNSAVEQLKDVCGQTGSSVTGTLAGVSSTTNPIPSGSAATSATSAVSDILGFTSAASGITIGSAASGTASAAVITTPSSAGVATNAATSDASSGGESVASAAYPAMGGKLVGPGVAALAVIAGALFFL</sequence>
<keyword evidence="1" id="KW-0732">Signal</keyword>
<dbReference type="AlphaFoldDB" id="A0A854QFL4"/>
<feature type="chain" id="PRO_5032526032" description="Extracellular membrane protein CFEM domain-containing protein" evidence="1">
    <location>
        <begin position="19"/>
        <end position="225"/>
    </location>
</feature>
<feature type="signal peptide" evidence="1">
    <location>
        <begin position="1"/>
        <end position="18"/>
    </location>
</feature>
<dbReference type="Proteomes" id="UP000199727">
    <property type="component" value="Unassembled WGS sequence"/>
</dbReference>
<evidence type="ECO:0000256" key="1">
    <source>
        <dbReference type="SAM" id="SignalP"/>
    </source>
</evidence>
<comment type="caution">
    <text evidence="2">The sequence shown here is derived from an EMBL/GenBank/DDBJ whole genome shotgun (WGS) entry which is preliminary data.</text>
</comment>
<gene>
    <name evidence="2" type="ORF">C361_01957</name>
</gene>
<dbReference type="EMBL" id="AMKT01000028">
    <property type="protein sequence ID" value="OXG24957.1"/>
    <property type="molecule type" value="Genomic_DNA"/>
</dbReference>
<accession>A0A854QFL4</accession>
<evidence type="ECO:0000313" key="2">
    <source>
        <dbReference type="EMBL" id="OXG24957.1"/>
    </source>
</evidence>